<dbReference type="AlphaFoldDB" id="A0A292PJ44"/>
<gene>
    <name evidence="1" type="ORF">GSTUAT00009341001</name>
</gene>
<evidence type="ECO:0000313" key="1">
    <source>
        <dbReference type="EMBL" id="CUS06608.1"/>
    </source>
</evidence>
<evidence type="ECO:0008006" key="3">
    <source>
        <dbReference type="Google" id="ProtNLM"/>
    </source>
</evidence>
<keyword evidence="2" id="KW-1185">Reference proteome</keyword>
<protein>
    <recommendedName>
        <fullName evidence="3">Prolyl 4-hydroxylase alpha subunit Fe(2+) 2OG dioxygenase domain-containing protein</fullName>
    </recommendedName>
</protein>
<feature type="non-terminal residue" evidence="1">
    <location>
        <position position="198"/>
    </location>
</feature>
<evidence type="ECO:0000313" key="2">
    <source>
        <dbReference type="Proteomes" id="UP001412239"/>
    </source>
</evidence>
<feature type="non-terminal residue" evidence="1">
    <location>
        <position position="1"/>
    </location>
</feature>
<name>A0A292PJ44_9PEZI</name>
<sequence>QHHCLRDNNGNILAYRFRYPEHLLYKLRDSFQLLPSDIMQSREYCHDHPASQTWLDANKELFDYVSHNLRMINPEMYMLFTSIDQYLPDNFTRMAGAWHGVAINECMVPNGTNLETHVDWKDINYGYNAVLPWGDFGGGNLIFWQARIVYEVRPGDCLFFMGSVIAHGVSEITSGERYSVDLFCHKSAIDWKKRKDLE</sequence>
<reference evidence="1" key="1">
    <citation type="submission" date="2015-10" db="EMBL/GenBank/DDBJ databases">
        <authorList>
            <person name="Regsiter A."/>
            <person name="william w."/>
        </authorList>
    </citation>
    <scope>NUCLEOTIDE SEQUENCE</scope>
    <source>
        <strain evidence="1">Montdore</strain>
    </source>
</reference>
<dbReference type="Proteomes" id="UP001412239">
    <property type="component" value="Unassembled WGS sequence"/>
</dbReference>
<accession>A0A292PJ44</accession>
<organism evidence="1 2">
    <name type="scientific">Tuber aestivum</name>
    <name type="common">summer truffle</name>
    <dbReference type="NCBI Taxonomy" id="59557"/>
    <lineage>
        <taxon>Eukaryota</taxon>
        <taxon>Fungi</taxon>
        <taxon>Dikarya</taxon>
        <taxon>Ascomycota</taxon>
        <taxon>Pezizomycotina</taxon>
        <taxon>Pezizomycetes</taxon>
        <taxon>Pezizales</taxon>
        <taxon>Tuberaceae</taxon>
        <taxon>Tuber</taxon>
    </lineage>
</organism>
<dbReference type="Gene3D" id="3.60.130.30">
    <property type="match status" value="1"/>
</dbReference>
<dbReference type="EMBL" id="LN894024">
    <property type="protein sequence ID" value="CUS06608.1"/>
    <property type="molecule type" value="Genomic_DNA"/>
</dbReference>
<proteinExistence type="predicted"/>